<dbReference type="Proteomes" id="UP000318571">
    <property type="component" value="Chromosome 12"/>
</dbReference>
<feature type="non-terminal residue" evidence="3">
    <location>
        <position position="1"/>
    </location>
</feature>
<comment type="caution">
    <text evidence="3">The sequence shown here is derived from an EMBL/GenBank/DDBJ whole genome shotgun (WGS) entry which is preliminary data.</text>
</comment>
<evidence type="ECO:0000256" key="1">
    <source>
        <dbReference type="SAM" id="MobiDB-lite"/>
    </source>
</evidence>
<sequence length="86" mass="9241">NMDIIDSWHSESSFPLNYAQTKDFDLLSATNALALQMLGVLLVTLAWAVSSAYFGFSTITTIAGPNPTTPTTPRTITTTPTTLFGN</sequence>
<dbReference type="AlphaFoldDB" id="A0A553PU30"/>
<feature type="region of interest" description="Disordered" evidence="1">
    <location>
        <begin position="66"/>
        <end position="86"/>
    </location>
</feature>
<proteinExistence type="predicted"/>
<gene>
    <name evidence="3" type="ORF">TCAL_09944</name>
</gene>
<organism evidence="3 4">
    <name type="scientific">Tigriopus californicus</name>
    <name type="common">Marine copepod</name>
    <dbReference type="NCBI Taxonomy" id="6832"/>
    <lineage>
        <taxon>Eukaryota</taxon>
        <taxon>Metazoa</taxon>
        <taxon>Ecdysozoa</taxon>
        <taxon>Arthropoda</taxon>
        <taxon>Crustacea</taxon>
        <taxon>Multicrustacea</taxon>
        <taxon>Hexanauplia</taxon>
        <taxon>Copepoda</taxon>
        <taxon>Harpacticoida</taxon>
        <taxon>Harpacticidae</taxon>
        <taxon>Tigriopus</taxon>
    </lineage>
</organism>
<keyword evidence="2" id="KW-0812">Transmembrane</keyword>
<dbReference type="EMBL" id="VCGU01000001">
    <property type="protein sequence ID" value="TRY81191.1"/>
    <property type="molecule type" value="Genomic_DNA"/>
</dbReference>
<name>A0A553PU30_TIGCA</name>
<evidence type="ECO:0000256" key="2">
    <source>
        <dbReference type="SAM" id="Phobius"/>
    </source>
</evidence>
<feature type="transmembrane region" description="Helical" evidence="2">
    <location>
        <begin position="33"/>
        <end position="56"/>
    </location>
</feature>
<keyword evidence="2" id="KW-0472">Membrane</keyword>
<keyword evidence="2" id="KW-1133">Transmembrane helix</keyword>
<protein>
    <submittedName>
        <fullName evidence="3">Uncharacterized protein</fullName>
    </submittedName>
</protein>
<evidence type="ECO:0000313" key="3">
    <source>
        <dbReference type="EMBL" id="TRY81191.1"/>
    </source>
</evidence>
<accession>A0A553PU30</accession>
<evidence type="ECO:0000313" key="4">
    <source>
        <dbReference type="Proteomes" id="UP000318571"/>
    </source>
</evidence>
<reference evidence="3 4" key="1">
    <citation type="journal article" date="2018" name="Nat. Ecol. Evol.">
        <title>Genomic signatures of mitonuclear coevolution across populations of Tigriopus californicus.</title>
        <authorList>
            <person name="Barreto F.S."/>
            <person name="Watson E.T."/>
            <person name="Lima T.G."/>
            <person name="Willett C.S."/>
            <person name="Edmands S."/>
            <person name="Li W."/>
            <person name="Burton R.S."/>
        </authorList>
    </citation>
    <scope>NUCLEOTIDE SEQUENCE [LARGE SCALE GENOMIC DNA]</scope>
    <source>
        <strain evidence="3 4">San Diego</strain>
    </source>
</reference>
<keyword evidence="4" id="KW-1185">Reference proteome</keyword>